<feature type="transmembrane region" description="Helical" evidence="2">
    <location>
        <begin position="20"/>
        <end position="40"/>
    </location>
</feature>
<organism evidence="3 4">
    <name type="scientific">Nonomuraea roseoviolacea subsp. carminata</name>
    <dbReference type="NCBI Taxonomy" id="160689"/>
    <lineage>
        <taxon>Bacteria</taxon>
        <taxon>Bacillati</taxon>
        <taxon>Actinomycetota</taxon>
        <taxon>Actinomycetes</taxon>
        <taxon>Streptosporangiales</taxon>
        <taxon>Streptosporangiaceae</taxon>
        <taxon>Nonomuraea</taxon>
    </lineage>
</organism>
<comment type="caution">
    <text evidence="3">The sequence shown here is derived from an EMBL/GenBank/DDBJ whole genome shotgun (WGS) entry which is preliminary data.</text>
</comment>
<evidence type="ECO:0000256" key="2">
    <source>
        <dbReference type="SAM" id="Phobius"/>
    </source>
</evidence>
<keyword evidence="2" id="KW-0812">Transmembrane</keyword>
<dbReference type="InterPro" id="IPR018763">
    <property type="entry name" value="DUF2334"/>
</dbReference>
<name>A0ABT1JY35_9ACTN</name>
<reference evidence="3 4" key="1">
    <citation type="submission" date="2022-06" db="EMBL/GenBank/DDBJ databases">
        <title>Sequencing the genomes of 1000 actinobacteria strains.</title>
        <authorList>
            <person name="Klenk H.-P."/>
        </authorList>
    </citation>
    <scope>NUCLEOTIDE SEQUENCE [LARGE SCALE GENOMIC DNA]</scope>
    <source>
        <strain evidence="3 4">DSM 44170</strain>
    </source>
</reference>
<feature type="region of interest" description="Disordered" evidence="1">
    <location>
        <begin position="204"/>
        <end position="226"/>
    </location>
</feature>
<proteinExistence type="predicted"/>
<dbReference type="EMBL" id="JAMZEC010000001">
    <property type="protein sequence ID" value="MCP2346663.1"/>
    <property type="molecule type" value="Genomic_DNA"/>
</dbReference>
<evidence type="ECO:0000313" key="4">
    <source>
        <dbReference type="Proteomes" id="UP001320766"/>
    </source>
</evidence>
<sequence>MGGGNGRPDGPRRHTGLRWLAALLMSGLVVSGASLGIFSGKEQATLPGPRTWPACSTDGPAAPGGQDTVPAVAAAVRGGMEGKGVHRPVPGGRAATSTLIAVDDADGPAAFQVYATRAANLVSHFGPVRVIGTSAYRAGMLGRHRALVYVGMSNVQRLPSALRHDVLAGRGPVLWLGGNIGTLTTPDRFARRYGWRWGGSGLAPHRVPRQGPEARPPLPRSGQVRAADRGLTDVSGVRYKGVLLSRDPSQGPIGTFADLDPRRARVLATAVTADGRTRPWAVRSGNLTYVAEVAVNIDEDDDRFLAVSDLLFDLLAPGTPARHRALVRLEDLGPQADPEAIRAAGETLYRLGVPFSFGVIPIYRGPLPDGPKRKTIRLRDRPELVRALVYLLDHGGTMVLHGYTHQSDGPPNPTNGETGQDFEFFRTHFAAGQQLVYDGAIHGDSSAWMEHRIDQALAEVRAAGLPQPRIFEVPHYAASPADYRVIARRFAARYDRGSYFTPGWQGHAPVSPYMDEQFAPYVIRDVYGSVVIPESLGLVELRPTEDDDGTPATILEKARAQLVVRDNVAGFFYHPFLGTDRLERIVGRMRSMGYQFVAPCRL</sequence>
<protein>
    <submittedName>
        <fullName evidence="3">Uncharacterized protein YdaL</fullName>
    </submittedName>
</protein>
<keyword evidence="4" id="KW-1185">Reference proteome</keyword>
<evidence type="ECO:0000256" key="1">
    <source>
        <dbReference type="SAM" id="MobiDB-lite"/>
    </source>
</evidence>
<accession>A0ABT1JY35</accession>
<dbReference type="RefSeq" id="WP_253769028.1">
    <property type="nucleotide sequence ID" value="NZ_BAAAVE010000040.1"/>
</dbReference>
<keyword evidence="2" id="KW-1133">Transmembrane helix</keyword>
<dbReference type="Pfam" id="PF10096">
    <property type="entry name" value="DUF2334"/>
    <property type="match status" value="1"/>
</dbReference>
<keyword evidence="2" id="KW-0472">Membrane</keyword>
<gene>
    <name evidence="3" type="ORF">HD595_002785</name>
</gene>
<dbReference type="Proteomes" id="UP001320766">
    <property type="component" value="Unassembled WGS sequence"/>
</dbReference>
<evidence type="ECO:0000313" key="3">
    <source>
        <dbReference type="EMBL" id="MCP2346663.1"/>
    </source>
</evidence>